<keyword evidence="2" id="KW-1133">Transmembrane helix</keyword>
<dbReference type="Proteomes" id="UP000035642">
    <property type="component" value="Unassembled WGS sequence"/>
</dbReference>
<dbReference type="InterPro" id="IPR000008">
    <property type="entry name" value="C2_dom"/>
</dbReference>
<organism evidence="4 5">
    <name type="scientific">Angiostrongylus cantonensis</name>
    <name type="common">Rat lungworm</name>
    <dbReference type="NCBI Taxonomy" id="6313"/>
    <lineage>
        <taxon>Eukaryota</taxon>
        <taxon>Metazoa</taxon>
        <taxon>Ecdysozoa</taxon>
        <taxon>Nematoda</taxon>
        <taxon>Chromadorea</taxon>
        <taxon>Rhabditida</taxon>
        <taxon>Rhabditina</taxon>
        <taxon>Rhabditomorpha</taxon>
        <taxon>Strongyloidea</taxon>
        <taxon>Metastrongylidae</taxon>
        <taxon>Angiostrongylus</taxon>
    </lineage>
</organism>
<evidence type="ECO:0000313" key="5">
    <source>
        <dbReference type="WBParaSite" id="ACAC_0001242701-mRNA-1"/>
    </source>
</evidence>
<keyword evidence="2" id="KW-0472">Membrane</keyword>
<dbReference type="SUPFAM" id="SSF49562">
    <property type="entry name" value="C2 domain (Calcium/lipid-binding domain, CaLB)"/>
    <property type="match status" value="1"/>
</dbReference>
<feature type="transmembrane region" description="Helical" evidence="2">
    <location>
        <begin position="168"/>
        <end position="189"/>
    </location>
</feature>
<dbReference type="STRING" id="6313.A0A0K0DLF4"/>
<feature type="domain" description="C2" evidence="3">
    <location>
        <begin position="252"/>
        <end position="377"/>
    </location>
</feature>
<evidence type="ECO:0000259" key="3">
    <source>
        <dbReference type="PROSITE" id="PS50004"/>
    </source>
</evidence>
<dbReference type="AlphaFoldDB" id="A0A0K0DLF4"/>
<proteinExistence type="predicted"/>
<reference evidence="4" key="1">
    <citation type="submission" date="2012-09" db="EMBL/GenBank/DDBJ databases">
        <authorList>
            <person name="Martin A.A."/>
        </authorList>
    </citation>
    <scope>NUCLEOTIDE SEQUENCE</scope>
</reference>
<evidence type="ECO:0000256" key="2">
    <source>
        <dbReference type="SAM" id="Phobius"/>
    </source>
</evidence>
<dbReference type="PROSITE" id="PS50004">
    <property type="entry name" value="C2"/>
    <property type="match status" value="1"/>
</dbReference>
<dbReference type="Pfam" id="PF00168">
    <property type="entry name" value="C2"/>
    <property type="match status" value="1"/>
</dbReference>
<evidence type="ECO:0000313" key="4">
    <source>
        <dbReference type="Proteomes" id="UP000035642"/>
    </source>
</evidence>
<keyword evidence="4" id="KW-1185">Reference proteome</keyword>
<reference evidence="5" key="2">
    <citation type="submission" date="2017-02" db="UniProtKB">
        <authorList>
            <consortium name="WormBaseParasite"/>
        </authorList>
    </citation>
    <scope>IDENTIFICATION</scope>
</reference>
<feature type="compositionally biased region" description="Basic and acidic residues" evidence="1">
    <location>
        <begin position="242"/>
        <end position="252"/>
    </location>
</feature>
<protein>
    <submittedName>
        <fullName evidence="5">C2 domain-containing protein</fullName>
    </submittedName>
</protein>
<dbReference type="WBParaSite" id="ACAC_0001242701-mRNA-1">
    <property type="protein sequence ID" value="ACAC_0001242701-mRNA-1"/>
    <property type="gene ID" value="ACAC_0001242701"/>
</dbReference>
<accession>A0A0K0DLF4</accession>
<feature type="region of interest" description="Disordered" evidence="1">
    <location>
        <begin position="242"/>
        <end position="266"/>
    </location>
</feature>
<name>A0A0K0DLF4_ANGCA</name>
<evidence type="ECO:0000256" key="1">
    <source>
        <dbReference type="SAM" id="MobiDB-lite"/>
    </source>
</evidence>
<keyword evidence="2" id="KW-0812">Transmembrane</keyword>
<sequence>LMPMEAVATCNDPELQLERILSHLSYLRINIDEIVLPEENPLIERLFNEGSLYGFNLEYQFPCLENISRSLKTPIQIPAKSFTMTSIQFRHKRVVLLQITPNTVPLWNQHRLVIRLRIQLNTQGKFSTRLLGYCVVPLAELLIPPFMICRDFNFVAAKGMKFEGSSLVRGGIIYVLQILYVTILFALILEVGKKNLVLKYAPSDGIATKDKAVPFRERASSNLTDLSDSVFDDHDTRNLAEPMPRREFRPAVRSDTSSSVRERERASPASKCLIQLTVHEGRGLPLVQDERNRYVSPNSFISVLGRDGELRSTVCERSRRPLWDWTARFHICGERRNVIVKVFHHDINGDKTLGFVSISLPIEDAHRVDYEMVDLTGTANINGEVPIITVNFFVFDIFSFNFTE</sequence>
<dbReference type="Gene3D" id="2.60.40.150">
    <property type="entry name" value="C2 domain"/>
    <property type="match status" value="1"/>
</dbReference>
<dbReference type="InterPro" id="IPR035892">
    <property type="entry name" value="C2_domain_sf"/>
</dbReference>